<dbReference type="Proteomes" id="UP000499080">
    <property type="component" value="Unassembled WGS sequence"/>
</dbReference>
<evidence type="ECO:0000313" key="2">
    <source>
        <dbReference type="Proteomes" id="UP000499080"/>
    </source>
</evidence>
<keyword evidence="2" id="KW-1185">Reference proteome</keyword>
<proteinExistence type="predicted"/>
<dbReference type="EMBL" id="BGPR01000032">
    <property type="protein sequence ID" value="GBL83333.1"/>
    <property type="molecule type" value="Genomic_DNA"/>
</dbReference>
<gene>
    <name evidence="1" type="ORF">AVEN_110649_1</name>
</gene>
<organism evidence="1 2">
    <name type="scientific">Araneus ventricosus</name>
    <name type="common">Orbweaver spider</name>
    <name type="synonym">Epeira ventricosa</name>
    <dbReference type="NCBI Taxonomy" id="182803"/>
    <lineage>
        <taxon>Eukaryota</taxon>
        <taxon>Metazoa</taxon>
        <taxon>Ecdysozoa</taxon>
        <taxon>Arthropoda</taxon>
        <taxon>Chelicerata</taxon>
        <taxon>Arachnida</taxon>
        <taxon>Araneae</taxon>
        <taxon>Araneomorphae</taxon>
        <taxon>Entelegynae</taxon>
        <taxon>Araneoidea</taxon>
        <taxon>Araneidae</taxon>
        <taxon>Araneus</taxon>
    </lineage>
</organism>
<evidence type="ECO:0000313" key="1">
    <source>
        <dbReference type="EMBL" id="GBL83333.1"/>
    </source>
</evidence>
<protein>
    <submittedName>
        <fullName evidence="1">Uncharacterized protein</fullName>
    </submittedName>
</protein>
<accession>A0A4Y2AUE1</accession>
<reference evidence="1 2" key="1">
    <citation type="journal article" date="2019" name="Sci. Rep.">
        <title>Orb-weaving spider Araneus ventricosus genome elucidates the spidroin gene catalogue.</title>
        <authorList>
            <person name="Kono N."/>
            <person name="Nakamura H."/>
            <person name="Ohtoshi R."/>
            <person name="Moran D.A.P."/>
            <person name="Shinohara A."/>
            <person name="Yoshida Y."/>
            <person name="Fujiwara M."/>
            <person name="Mori M."/>
            <person name="Tomita M."/>
            <person name="Arakawa K."/>
        </authorList>
    </citation>
    <scope>NUCLEOTIDE SEQUENCE [LARGE SCALE GENOMIC DNA]</scope>
</reference>
<dbReference type="AlphaFoldDB" id="A0A4Y2AUE1"/>
<name>A0A4Y2AUE1_ARAVE</name>
<sequence>MGQCGGTAVPDYLSRRLAIHVNPDAKARRFFAITLLLFVKAHRTVINDAFKNDGQVVIIDRVALRPVYTGLPPYFTTESRITISPVFG</sequence>
<comment type="caution">
    <text evidence="1">The sequence shown here is derived from an EMBL/GenBank/DDBJ whole genome shotgun (WGS) entry which is preliminary data.</text>
</comment>